<keyword evidence="1 4" id="KW-0349">Heme</keyword>
<dbReference type="OrthoDB" id="9793634at2"/>
<proteinExistence type="predicted"/>
<dbReference type="GO" id="GO:0020037">
    <property type="term" value="F:heme binding"/>
    <property type="evidence" value="ECO:0007669"/>
    <property type="project" value="InterPro"/>
</dbReference>
<feature type="signal peptide" evidence="5">
    <location>
        <begin position="1"/>
        <end position="19"/>
    </location>
</feature>
<reference evidence="7 8" key="1">
    <citation type="submission" date="2016-10" db="EMBL/GenBank/DDBJ databases">
        <authorList>
            <person name="de Groot N.N."/>
        </authorList>
    </citation>
    <scope>NUCLEOTIDE SEQUENCE [LARGE SCALE GENOMIC DNA]</scope>
    <source>
        <strain evidence="7 8">DSM 21228</strain>
    </source>
</reference>
<dbReference type="GO" id="GO:0046872">
    <property type="term" value="F:metal ion binding"/>
    <property type="evidence" value="ECO:0007669"/>
    <property type="project" value="UniProtKB-KW"/>
</dbReference>
<sequence>MKTVNTLIFLLFATTPSLAAEAEGVPPPPEAYCKWEMVNYSIPAPLCGLKGDALRGEKVVADASRGNCLACHELPIKGVEAYGTIAPPLSGIAKRLAEPQLRLRVVDSRHLNPNSIMPGFYRDPNLINRPGKGYEGRTFLAAQDVEDVIAYLVTLK</sequence>
<dbReference type="PROSITE" id="PS51007">
    <property type="entry name" value="CYTC"/>
    <property type="match status" value="1"/>
</dbReference>
<dbReference type="STRING" id="525918.SAMN05660964_02709"/>
<evidence type="ECO:0000256" key="3">
    <source>
        <dbReference type="ARBA" id="ARBA00023004"/>
    </source>
</evidence>
<evidence type="ECO:0000256" key="1">
    <source>
        <dbReference type="ARBA" id="ARBA00022617"/>
    </source>
</evidence>
<dbReference type="SUPFAM" id="SSF46626">
    <property type="entry name" value="Cytochrome c"/>
    <property type="match status" value="1"/>
</dbReference>
<dbReference type="InterPro" id="IPR030999">
    <property type="entry name" value="Thiosulf_SoxX"/>
</dbReference>
<evidence type="ECO:0000259" key="6">
    <source>
        <dbReference type="PROSITE" id="PS51007"/>
    </source>
</evidence>
<dbReference type="Proteomes" id="UP000199397">
    <property type="component" value="Unassembled WGS sequence"/>
</dbReference>
<protein>
    <submittedName>
        <fullName evidence="7">Sulfur-oxidizing protein SoxX</fullName>
    </submittedName>
</protein>
<feature type="chain" id="PRO_5011610358" evidence="5">
    <location>
        <begin position="20"/>
        <end position="156"/>
    </location>
</feature>
<accession>A0A1H4EU05</accession>
<feature type="domain" description="Cytochrome c" evidence="6">
    <location>
        <begin position="51"/>
        <end position="156"/>
    </location>
</feature>
<dbReference type="InterPro" id="IPR036909">
    <property type="entry name" value="Cyt_c-like_dom_sf"/>
</dbReference>
<name>A0A1H4EU05_9GAMM</name>
<dbReference type="AlphaFoldDB" id="A0A1H4EU05"/>
<keyword evidence="3 4" id="KW-0408">Iron</keyword>
<dbReference type="InterPro" id="IPR009056">
    <property type="entry name" value="Cyt_c-like_dom"/>
</dbReference>
<evidence type="ECO:0000313" key="8">
    <source>
        <dbReference type="Proteomes" id="UP000199397"/>
    </source>
</evidence>
<keyword evidence="5" id="KW-0732">Signal</keyword>
<evidence type="ECO:0000256" key="2">
    <source>
        <dbReference type="ARBA" id="ARBA00022723"/>
    </source>
</evidence>
<dbReference type="Pfam" id="PF00034">
    <property type="entry name" value="Cytochrom_C"/>
    <property type="match status" value="1"/>
</dbReference>
<keyword evidence="2 4" id="KW-0479">Metal-binding</keyword>
<dbReference type="Gene3D" id="1.10.760.10">
    <property type="entry name" value="Cytochrome c-like domain"/>
    <property type="match status" value="1"/>
</dbReference>
<gene>
    <name evidence="7" type="ORF">SAMN05660964_02709</name>
</gene>
<dbReference type="GO" id="GO:0009055">
    <property type="term" value="F:electron transfer activity"/>
    <property type="evidence" value="ECO:0007669"/>
    <property type="project" value="InterPro"/>
</dbReference>
<keyword evidence="8" id="KW-1185">Reference proteome</keyword>
<dbReference type="RefSeq" id="WP_093069468.1">
    <property type="nucleotide sequence ID" value="NZ_FNQP01000017.1"/>
</dbReference>
<evidence type="ECO:0000256" key="4">
    <source>
        <dbReference type="PROSITE-ProRule" id="PRU00433"/>
    </source>
</evidence>
<evidence type="ECO:0000313" key="7">
    <source>
        <dbReference type="EMBL" id="SEA88544.1"/>
    </source>
</evidence>
<dbReference type="NCBIfam" id="TIGR04485">
    <property type="entry name" value="thiosulf_SoxX"/>
    <property type="match status" value="1"/>
</dbReference>
<dbReference type="EMBL" id="FNQP01000017">
    <property type="protein sequence ID" value="SEA88544.1"/>
    <property type="molecule type" value="Genomic_DNA"/>
</dbReference>
<evidence type="ECO:0000256" key="5">
    <source>
        <dbReference type="SAM" id="SignalP"/>
    </source>
</evidence>
<organism evidence="7 8">
    <name type="scientific">Thiothrix caldifontis</name>
    <dbReference type="NCBI Taxonomy" id="525918"/>
    <lineage>
        <taxon>Bacteria</taxon>
        <taxon>Pseudomonadati</taxon>
        <taxon>Pseudomonadota</taxon>
        <taxon>Gammaproteobacteria</taxon>
        <taxon>Thiotrichales</taxon>
        <taxon>Thiotrichaceae</taxon>
        <taxon>Thiothrix</taxon>
    </lineage>
</organism>